<accession>A0A9Q9CFQ7</accession>
<dbReference type="EMBL" id="CP071249">
    <property type="protein sequence ID" value="UUF06495.1"/>
    <property type="molecule type" value="Genomic_DNA"/>
</dbReference>
<gene>
    <name evidence="1" type="ORF">J0J69_02605</name>
    <name evidence="2" type="ORF">J0J70_08945</name>
</gene>
<dbReference type="EMBL" id="CP071250">
    <property type="protein sequence ID" value="UUF07745.1"/>
    <property type="molecule type" value="Genomic_DNA"/>
</dbReference>
<evidence type="ECO:0000313" key="1">
    <source>
        <dbReference type="EMBL" id="UUF06495.1"/>
    </source>
</evidence>
<protein>
    <submittedName>
        <fullName evidence="2">Uncharacterized protein</fullName>
    </submittedName>
</protein>
<sequence length="349" mass="40958">MNEQKKTLEFLPSYLLDILCFLELLCSDAPIQTTSDDERIIYYFEECLTQDARNEIKRIQKLIPKEETLTSLVFPLVLADQDFENLQVAELLGSPKFLISMYKKSDDYQTATKGYKKFVKRDAQLLLSSLVKIVAELEKVKFKVFWIEERLPRIKQRIKQYEKEIGTNVLIEMINERLTETYLTDQKVYLLSFNLNHSVSRVNEHLIGSLQLDSKMFIHSLVEQLFKTLSIEQALKPLYRSLKKNKELMMTYKEVKSTYKSLLAYIDFNVKLAFITSICSHLKVLSQPYEYLGRYEFETCKPAVLFYDYMNSFPKPQGQQIEDYLLNVVQAVELDSFEQRSIAILKQQG</sequence>
<name>A0A9Q9CFQ7_9FIRM</name>
<reference evidence="2 3" key="1">
    <citation type="submission" date="2021-03" db="EMBL/GenBank/DDBJ databases">
        <title>Comparative Genomics and Metabolomics in the genus Turicibacter.</title>
        <authorList>
            <person name="Maki J."/>
            <person name="Looft T."/>
        </authorList>
    </citation>
    <scope>NUCLEOTIDE SEQUENCE</scope>
    <source>
        <strain evidence="2">ISU324</strain>
        <strain evidence="1 3">MMM721</strain>
    </source>
</reference>
<organism evidence="2 4">
    <name type="scientific">Turicibacter bilis</name>
    <dbReference type="NCBI Taxonomy" id="2735723"/>
    <lineage>
        <taxon>Bacteria</taxon>
        <taxon>Bacillati</taxon>
        <taxon>Bacillota</taxon>
        <taxon>Erysipelotrichia</taxon>
        <taxon>Erysipelotrichales</taxon>
        <taxon>Turicibacteraceae</taxon>
        <taxon>Turicibacter</taxon>
    </lineage>
</organism>
<keyword evidence="3" id="KW-1185">Reference proteome</keyword>
<evidence type="ECO:0000313" key="2">
    <source>
        <dbReference type="EMBL" id="UUF07745.1"/>
    </source>
</evidence>
<dbReference type="Proteomes" id="UP001058072">
    <property type="component" value="Chromosome"/>
</dbReference>
<dbReference type="Proteomes" id="UP001058016">
    <property type="component" value="Chromosome"/>
</dbReference>
<evidence type="ECO:0000313" key="3">
    <source>
        <dbReference type="Proteomes" id="UP001058016"/>
    </source>
</evidence>
<proteinExistence type="predicted"/>
<dbReference type="AlphaFoldDB" id="A0A9Q9CFQ7"/>
<dbReference type="RefSeq" id="WP_055304744.1">
    <property type="nucleotide sequence ID" value="NZ_CP071249.1"/>
</dbReference>
<evidence type="ECO:0000313" key="4">
    <source>
        <dbReference type="Proteomes" id="UP001058072"/>
    </source>
</evidence>